<reference evidence="13" key="4">
    <citation type="submission" date="2021-06" db="EMBL/GenBank/DDBJ databases">
        <authorList>
            <consortium name="NCBI Pathogen Detection Project"/>
        </authorList>
    </citation>
    <scope>NUCLEOTIDE SEQUENCE</scope>
    <source>
        <strain evidence="13">HN1000</strain>
    </source>
</reference>
<evidence type="ECO:0000313" key="17">
    <source>
        <dbReference type="Proteomes" id="UP000411588"/>
    </source>
</evidence>
<evidence type="ECO:0000313" key="13">
    <source>
        <dbReference type="EMBL" id="HBH1540834.1"/>
    </source>
</evidence>
<gene>
    <name evidence="14" type="primary">manZ_5</name>
    <name evidence="15" type="synonym">manZ_3</name>
    <name evidence="12" type="ORF">BN1095_210202</name>
    <name evidence="10" type="ORF">BN1096_160194</name>
    <name evidence="11" type="ORF">BN1097_140196</name>
    <name evidence="13" type="ORF">KRM00_000287</name>
    <name evidence="15" type="ORF">SAMEA1402399_03159</name>
    <name evidence="14" type="ORF">SAMEA3375112_03466</name>
</gene>
<sequence>MQEIKNKEVKNGQGPTEVNKTRVLTKKDVTKTYLRWWWTAELSNSFERMQALAVCASFTPALEKLYKRKEDLVDALKRHLQFFNTQAIWGGLIHGTVLAMEEEKATEGKIPGEVISGVKNGLMGPLAGIGDTLDFGTFQTIFLALGASFGAEGSVIGAFFPIMFSILLFCEGYYLFHLGYSLGRDSIKKILSGGIVNKIIDGASILGMFMMGALSATTVKLSTPLSFDIGGKAIVVQDTLNMIAPGLLPLGVVFFVYWGMKYKKWTITKLLVILVVLALVGSFIGIF</sequence>
<evidence type="ECO:0000313" key="10">
    <source>
        <dbReference type="EMBL" id="CDS83298.1"/>
    </source>
</evidence>
<dbReference type="PROSITE" id="PS51108">
    <property type="entry name" value="PTS_EIID"/>
    <property type="match status" value="1"/>
</dbReference>
<dbReference type="InterPro" id="IPR050303">
    <property type="entry name" value="GatZ_KbaZ_carbometab"/>
</dbReference>
<dbReference type="Proteomes" id="UP000411588">
    <property type="component" value="Unassembled WGS sequence"/>
</dbReference>
<evidence type="ECO:0000256" key="1">
    <source>
        <dbReference type="ARBA" id="ARBA00004651"/>
    </source>
</evidence>
<protein>
    <submittedName>
        <fullName evidence="14">PTS system mannose-specific EIID component</fullName>
    </submittedName>
    <submittedName>
        <fullName evidence="11">PTS system mannose/fructose/sorbose family IID component</fullName>
    </submittedName>
    <submittedName>
        <fullName evidence="13">PTS system mannose/fructose/sorbose family transporter subunit IID</fullName>
    </submittedName>
    <submittedName>
        <fullName evidence="15">PTS system mannose/fructose/sorbose transporter subunit IID</fullName>
    </submittedName>
    <submittedName>
        <fullName evidence="10">PTS system, mannose/fructose/sorbose IID component</fullName>
    </submittedName>
</protein>
<evidence type="ECO:0000313" key="15">
    <source>
        <dbReference type="EMBL" id="VFD34568.1"/>
    </source>
</evidence>
<evidence type="ECO:0000256" key="3">
    <source>
        <dbReference type="ARBA" id="ARBA00022475"/>
    </source>
</evidence>
<evidence type="ECO:0000256" key="7">
    <source>
        <dbReference type="ARBA" id="ARBA00022989"/>
    </source>
</evidence>
<organism evidence="10">
    <name type="scientific">Clostridioides difficile</name>
    <name type="common">Peptoclostridium difficile</name>
    <dbReference type="NCBI Taxonomy" id="1496"/>
    <lineage>
        <taxon>Bacteria</taxon>
        <taxon>Bacillati</taxon>
        <taxon>Bacillota</taxon>
        <taxon>Clostridia</taxon>
        <taxon>Peptostreptococcales</taxon>
        <taxon>Peptostreptococcaceae</taxon>
        <taxon>Clostridioides</taxon>
    </lineage>
</organism>
<reference evidence="10" key="1">
    <citation type="submission" date="2014-07" db="EMBL/GenBank/DDBJ databases">
        <authorList>
            <person name="Monot Marc"/>
        </authorList>
    </citation>
    <scope>NUCLEOTIDE SEQUENCE</scope>
    <source>
        <strain evidence="12">7032989</strain>
        <strain evidence="11">7032994</strain>
    </source>
</reference>
<dbReference type="GO" id="GO:0005886">
    <property type="term" value="C:plasma membrane"/>
    <property type="evidence" value="ECO:0007669"/>
    <property type="project" value="UniProtKB-SubCell"/>
</dbReference>
<dbReference type="EMBL" id="CAADAN010000013">
    <property type="protein sequence ID" value="VFD34568.1"/>
    <property type="molecule type" value="Genomic_DNA"/>
</dbReference>
<keyword evidence="4" id="KW-0762">Sugar transport</keyword>
<dbReference type="PANTHER" id="PTHR32502">
    <property type="entry name" value="N-ACETYLGALACTOSAMINE PERMEASE II COMPONENT-RELATED"/>
    <property type="match status" value="1"/>
</dbReference>
<keyword evidence="7 9" id="KW-1133">Transmembrane helix</keyword>
<reference evidence="13" key="3">
    <citation type="journal article" date="2018" name="Genome Biol.">
        <title>SKESA: strategic k-mer extension for scrupulous assemblies.</title>
        <authorList>
            <person name="Souvorov A."/>
            <person name="Agarwala R."/>
            <person name="Lipman D.J."/>
        </authorList>
    </citation>
    <scope>NUCLEOTIDE SEQUENCE</scope>
    <source>
        <strain evidence="13">HN1000</strain>
    </source>
</reference>
<dbReference type="EMBL" id="LK932347">
    <property type="protein sequence ID" value="CDS83399.1"/>
    <property type="molecule type" value="Genomic_DNA"/>
</dbReference>
<dbReference type="EMBL" id="DAEPXK010000002">
    <property type="protein sequence ID" value="HBH1540834.1"/>
    <property type="molecule type" value="Genomic_DNA"/>
</dbReference>
<evidence type="ECO:0000256" key="5">
    <source>
        <dbReference type="ARBA" id="ARBA00022683"/>
    </source>
</evidence>
<dbReference type="EMBL" id="LK932465">
    <property type="protein sequence ID" value="CDS83298.1"/>
    <property type="molecule type" value="Genomic_DNA"/>
</dbReference>
<dbReference type="Proteomes" id="UP000189137">
    <property type="component" value="Unassembled WGS sequence"/>
</dbReference>
<dbReference type="EMBL" id="FUPS01000015">
    <property type="protein sequence ID" value="SJT03887.1"/>
    <property type="molecule type" value="Genomic_DNA"/>
</dbReference>
<proteinExistence type="predicted"/>
<feature type="transmembrane region" description="Helical" evidence="9">
    <location>
        <begin position="270"/>
        <end position="286"/>
    </location>
</feature>
<keyword evidence="5" id="KW-0598">Phosphotransferase system</keyword>
<evidence type="ECO:0000313" key="14">
    <source>
        <dbReference type="EMBL" id="SJT03887.1"/>
    </source>
</evidence>
<accession>A0A031WBE3</accession>
<dbReference type="EMBL" id="LK932861">
    <property type="protein sequence ID" value="CDS99497.1"/>
    <property type="molecule type" value="Genomic_DNA"/>
</dbReference>
<dbReference type="InterPro" id="IPR004704">
    <property type="entry name" value="PTS_IID_man"/>
</dbReference>
<evidence type="ECO:0000256" key="2">
    <source>
        <dbReference type="ARBA" id="ARBA00022448"/>
    </source>
</evidence>
<evidence type="ECO:0000256" key="6">
    <source>
        <dbReference type="ARBA" id="ARBA00022692"/>
    </source>
</evidence>
<evidence type="ECO:0000256" key="4">
    <source>
        <dbReference type="ARBA" id="ARBA00022597"/>
    </source>
</evidence>
<name>A0A031WBE3_CLODI</name>
<feature type="transmembrane region" description="Helical" evidence="9">
    <location>
        <begin position="158"/>
        <end position="178"/>
    </location>
</feature>
<dbReference type="Pfam" id="PF03613">
    <property type="entry name" value="EIID-AGA"/>
    <property type="match status" value="1"/>
</dbReference>
<dbReference type="GeneID" id="66352844"/>
<dbReference type="GO" id="GO:0009401">
    <property type="term" value="P:phosphoenolpyruvate-dependent sugar phosphotransferase system"/>
    <property type="evidence" value="ECO:0007669"/>
    <property type="project" value="UniProtKB-KW"/>
</dbReference>
<dbReference type="PANTHER" id="PTHR32502:SF5">
    <property type="entry name" value="N-ACETYLGALACTOSAMINE PERMEASE IID COMPONENT-RELATED"/>
    <property type="match status" value="1"/>
</dbReference>
<reference evidence="14 16" key="2">
    <citation type="submission" date="2017-02" db="EMBL/GenBank/DDBJ databases">
        <authorList>
            <consortium name="Pathogen Informatics"/>
        </authorList>
    </citation>
    <scope>NUCLEOTIDE SEQUENCE [LARGE SCALE GENOMIC DNA]</scope>
    <source>
        <strain evidence="15">Clo34</strain>
        <strain evidence="17">clo34</strain>
        <strain evidence="14 16">VRECD0157</strain>
    </source>
</reference>
<evidence type="ECO:0000256" key="8">
    <source>
        <dbReference type="ARBA" id="ARBA00023136"/>
    </source>
</evidence>
<keyword evidence="8 9" id="KW-0472">Membrane</keyword>
<dbReference type="Proteomes" id="UP000878956">
    <property type="component" value="Unassembled WGS sequence"/>
</dbReference>
<dbReference type="KEGG" id="pdf:CD630DERM_02890"/>
<evidence type="ECO:0000313" key="16">
    <source>
        <dbReference type="Proteomes" id="UP000189137"/>
    </source>
</evidence>
<keyword evidence="6 9" id="KW-0812">Transmembrane</keyword>
<comment type="subcellular location">
    <subcellularLocation>
        <location evidence="1">Cell membrane</location>
        <topology evidence="1">Multi-pass membrane protein</topology>
    </subcellularLocation>
</comment>
<dbReference type="RefSeq" id="WP_003435940.1">
    <property type="nucleotide sequence ID" value="NZ_AP031492.1"/>
</dbReference>
<feature type="transmembrane region" description="Helical" evidence="9">
    <location>
        <begin position="199"/>
        <end position="219"/>
    </location>
</feature>
<dbReference type="AlphaFoldDB" id="A0A031WBE3"/>
<evidence type="ECO:0000256" key="9">
    <source>
        <dbReference type="SAM" id="Phobius"/>
    </source>
</evidence>
<evidence type="ECO:0000313" key="11">
    <source>
        <dbReference type="EMBL" id="CDS83399.1"/>
    </source>
</evidence>
<keyword evidence="3" id="KW-1003">Cell membrane</keyword>
<keyword evidence="2" id="KW-0813">Transport</keyword>
<evidence type="ECO:0000313" key="12">
    <source>
        <dbReference type="EMBL" id="CDS99497.1"/>
    </source>
</evidence>
<feature type="transmembrane region" description="Helical" evidence="9">
    <location>
        <begin position="239"/>
        <end position="258"/>
    </location>
</feature>
<dbReference type="PATRIC" id="fig|1496.842.peg.2025"/>